<dbReference type="EC" id="2.10.1.1" evidence="5 13"/>
<evidence type="ECO:0000256" key="10">
    <source>
        <dbReference type="ARBA" id="ARBA00022842"/>
    </source>
</evidence>
<dbReference type="GO" id="GO:0005829">
    <property type="term" value="C:cytosol"/>
    <property type="evidence" value="ECO:0007669"/>
    <property type="project" value="TreeGrafter"/>
</dbReference>
<dbReference type="InterPro" id="IPR005111">
    <property type="entry name" value="MoeA_C_domain_IV"/>
</dbReference>
<evidence type="ECO:0000256" key="13">
    <source>
        <dbReference type="RuleBase" id="RU365090"/>
    </source>
</evidence>
<dbReference type="FunFam" id="3.40.980.10:FF:000004">
    <property type="entry name" value="Molybdopterin molybdenumtransferase"/>
    <property type="match status" value="1"/>
</dbReference>
<evidence type="ECO:0000256" key="2">
    <source>
        <dbReference type="ARBA" id="ARBA00002901"/>
    </source>
</evidence>
<keyword evidence="9 13" id="KW-0479">Metal-binding</keyword>
<dbReference type="InterPro" id="IPR036135">
    <property type="entry name" value="MoeA_linker/N_sf"/>
</dbReference>
<dbReference type="SUPFAM" id="SSF53218">
    <property type="entry name" value="Molybdenum cofactor biosynthesis proteins"/>
    <property type="match status" value="1"/>
</dbReference>
<dbReference type="PANTHER" id="PTHR10192">
    <property type="entry name" value="MOLYBDOPTERIN BIOSYNTHESIS PROTEIN"/>
    <property type="match status" value="1"/>
</dbReference>
<feature type="domain" description="MoaB/Mog" evidence="14">
    <location>
        <begin position="185"/>
        <end position="323"/>
    </location>
</feature>
<comment type="catalytic activity">
    <reaction evidence="12">
        <text>adenylyl-molybdopterin + molybdate = Mo-molybdopterin + AMP + H(+)</text>
        <dbReference type="Rhea" id="RHEA:35047"/>
        <dbReference type="ChEBI" id="CHEBI:15378"/>
        <dbReference type="ChEBI" id="CHEBI:36264"/>
        <dbReference type="ChEBI" id="CHEBI:62727"/>
        <dbReference type="ChEBI" id="CHEBI:71302"/>
        <dbReference type="ChEBI" id="CHEBI:456215"/>
        <dbReference type="EC" id="2.10.1.1"/>
    </reaction>
</comment>
<evidence type="ECO:0000259" key="14">
    <source>
        <dbReference type="SMART" id="SM00852"/>
    </source>
</evidence>
<dbReference type="Pfam" id="PF03454">
    <property type="entry name" value="MoeA_C"/>
    <property type="match status" value="1"/>
</dbReference>
<dbReference type="InterPro" id="IPR036425">
    <property type="entry name" value="MoaB/Mog-like_dom_sf"/>
</dbReference>
<proteinExistence type="inferred from homology"/>
<dbReference type="SUPFAM" id="SSF63882">
    <property type="entry name" value="MoeA N-terminal region -like"/>
    <property type="match status" value="1"/>
</dbReference>
<comment type="function">
    <text evidence="2 13">Catalyzes the insertion of molybdate into adenylated molybdopterin with the concomitant release of AMP.</text>
</comment>
<dbReference type="Pfam" id="PF03453">
    <property type="entry name" value="MoeA_N"/>
    <property type="match status" value="1"/>
</dbReference>
<keyword evidence="8 13" id="KW-0808">Transferase</keyword>
<protein>
    <recommendedName>
        <fullName evidence="6 13">Molybdopterin molybdenumtransferase</fullName>
        <ecNumber evidence="5 13">2.10.1.1</ecNumber>
    </recommendedName>
</protein>
<keyword evidence="16" id="KW-1185">Reference proteome</keyword>
<comment type="cofactor">
    <cofactor evidence="1 13">
        <name>Mg(2+)</name>
        <dbReference type="ChEBI" id="CHEBI:18420"/>
    </cofactor>
</comment>
<evidence type="ECO:0000256" key="1">
    <source>
        <dbReference type="ARBA" id="ARBA00001946"/>
    </source>
</evidence>
<dbReference type="GO" id="GO:0006777">
    <property type="term" value="P:Mo-molybdopterin cofactor biosynthetic process"/>
    <property type="evidence" value="ECO:0007669"/>
    <property type="project" value="UniProtKB-UniRule"/>
</dbReference>
<evidence type="ECO:0000256" key="8">
    <source>
        <dbReference type="ARBA" id="ARBA00022679"/>
    </source>
</evidence>
<reference evidence="15 16" key="1">
    <citation type="submission" date="2018-05" db="EMBL/GenBank/DDBJ databases">
        <title>Genomic analysis of Gracilibacillus dipsosauri DD1 reveals novel features of a salt-tolerant amylase.</title>
        <authorList>
            <person name="Deutch C.E."/>
            <person name="Yang S."/>
        </authorList>
    </citation>
    <scope>NUCLEOTIDE SEQUENCE [LARGE SCALE GENOMIC DNA]</scope>
    <source>
        <strain evidence="15 16">DD1</strain>
    </source>
</reference>
<dbReference type="InterPro" id="IPR036688">
    <property type="entry name" value="MoeA_C_domain_IV_sf"/>
</dbReference>
<dbReference type="NCBIfam" id="TIGR00177">
    <property type="entry name" value="molyb_syn"/>
    <property type="match status" value="1"/>
</dbReference>
<evidence type="ECO:0000256" key="7">
    <source>
        <dbReference type="ARBA" id="ARBA00022505"/>
    </source>
</evidence>
<dbReference type="NCBIfam" id="NF045515">
    <property type="entry name" value="Glp_gephyrin"/>
    <property type="match status" value="1"/>
</dbReference>
<dbReference type="EMBL" id="QGTD01000009">
    <property type="protein sequence ID" value="PWU68150.1"/>
    <property type="molecule type" value="Genomic_DNA"/>
</dbReference>
<comment type="caution">
    <text evidence="15">The sequence shown here is derived from an EMBL/GenBank/DDBJ whole genome shotgun (WGS) entry which is preliminary data.</text>
</comment>
<dbReference type="UniPathway" id="UPA00344"/>
<comment type="pathway">
    <text evidence="3 13">Cofactor biosynthesis; molybdopterin biosynthesis.</text>
</comment>
<dbReference type="Gene3D" id="2.170.190.11">
    <property type="entry name" value="Molybdopterin biosynthesis moea protein, domain 3"/>
    <property type="match status" value="1"/>
</dbReference>
<keyword evidence="11 13" id="KW-0501">Molybdenum cofactor biosynthesis</keyword>
<dbReference type="Gene3D" id="2.40.340.10">
    <property type="entry name" value="MoeA, C-terminal, domain IV"/>
    <property type="match status" value="1"/>
</dbReference>
<evidence type="ECO:0000256" key="9">
    <source>
        <dbReference type="ARBA" id="ARBA00022723"/>
    </source>
</evidence>
<dbReference type="PANTHER" id="PTHR10192:SF5">
    <property type="entry name" value="GEPHYRIN"/>
    <property type="match status" value="1"/>
</dbReference>
<evidence type="ECO:0000256" key="12">
    <source>
        <dbReference type="ARBA" id="ARBA00047317"/>
    </source>
</evidence>
<evidence type="ECO:0000256" key="11">
    <source>
        <dbReference type="ARBA" id="ARBA00023150"/>
    </source>
</evidence>
<dbReference type="InterPro" id="IPR001453">
    <property type="entry name" value="MoaB/Mog_dom"/>
</dbReference>
<dbReference type="FunFam" id="2.170.190.11:FF:000001">
    <property type="entry name" value="Molybdopterin molybdenumtransferase"/>
    <property type="match status" value="1"/>
</dbReference>
<evidence type="ECO:0000256" key="3">
    <source>
        <dbReference type="ARBA" id="ARBA00005046"/>
    </source>
</evidence>
<dbReference type="SUPFAM" id="SSF63867">
    <property type="entry name" value="MoeA C-terminal domain-like"/>
    <property type="match status" value="1"/>
</dbReference>
<dbReference type="GO" id="GO:0046872">
    <property type="term" value="F:metal ion binding"/>
    <property type="evidence" value="ECO:0007669"/>
    <property type="project" value="UniProtKB-UniRule"/>
</dbReference>
<gene>
    <name evidence="15" type="ORF">DLJ74_12015</name>
</gene>
<dbReference type="OrthoDB" id="9804758at2"/>
<dbReference type="InterPro" id="IPR005110">
    <property type="entry name" value="MoeA_linker/N"/>
</dbReference>
<dbReference type="RefSeq" id="WP_054859657.1">
    <property type="nucleotide sequence ID" value="NZ_JAJUIE010000020.1"/>
</dbReference>
<dbReference type="Pfam" id="PF00994">
    <property type="entry name" value="MoCF_biosynth"/>
    <property type="match status" value="1"/>
</dbReference>
<evidence type="ECO:0000313" key="15">
    <source>
        <dbReference type="EMBL" id="PWU68150.1"/>
    </source>
</evidence>
<dbReference type="InterPro" id="IPR038987">
    <property type="entry name" value="MoeA-like"/>
</dbReference>
<keyword evidence="7 13" id="KW-0500">Molybdenum</keyword>
<organism evidence="15 16">
    <name type="scientific">Gracilibacillus dipsosauri</name>
    <dbReference type="NCBI Taxonomy" id="178340"/>
    <lineage>
        <taxon>Bacteria</taxon>
        <taxon>Bacillati</taxon>
        <taxon>Bacillota</taxon>
        <taxon>Bacilli</taxon>
        <taxon>Bacillales</taxon>
        <taxon>Bacillaceae</taxon>
        <taxon>Gracilibacillus</taxon>
    </lineage>
</organism>
<evidence type="ECO:0000256" key="4">
    <source>
        <dbReference type="ARBA" id="ARBA00010763"/>
    </source>
</evidence>
<name>A0A317KZE0_9BACI</name>
<dbReference type="SMART" id="SM00852">
    <property type="entry name" value="MoCF_biosynth"/>
    <property type="match status" value="1"/>
</dbReference>
<dbReference type="CDD" id="cd00887">
    <property type="entry name" value="MoeA"/>
    <property type="match status" value="1"/>
</dbReference>
<dbReference type="Gene3D" id="3.90.105.10">
    <property type="entry name" value="Molybdopterin biosynthesis moea protein, domain 2"/>
    <property type="match status" value="1"/>
</dbReference>
<comment type="similarity">
    <text evidence="4 13">Belongs to the MoeA family.</text>
</comment>
<keyword evidence="10 13" id="KW-0460">Magnesium</keyword>
<dbReference type="GO" id="GO:0061599">
    <property type="term" value="F:molybdopterin molybdotransferase activity"/>
    <property type="evidence" value="ECO:0007669"/>
    <property type="project" value="UniProtKB-UniRule"/>
</dbReference>
<evidence type="ECO:0000256" key="5">
    <source>
        <dbReference type="ARBA" id="ARBA00013269"/>
    </source>
</evidence>
<accession>A0A317KZE0</accession>
<sequence length="408" mass="44535">MEKRTPIAVDQAVERVIQCRVTGETEYIDIQLANGRILAEDLIADHDVPAFNRSPYDGYAVRAKDTLGASVNTVITLNIVGHIGAGSVFDKEIKRMEAVRIMTGAEIPNGADAVIMLEDTNTNDDNTVQISQEMNFHQNISFQGEDVEKGSVLVSKGTKINPGIIALLATFGYQKVPVSKRPVFGVIATGSELLEIHQPLEKGKIRNSNAYMIIAQIERAGGKAKYFGQLSDDLDKSIKKIGEILNEVDFLITTGGVSVGDFDLLPEIYHHFGAEVLFNKVAMRPGSVTTVAQLDGKLLFGLSGNPSACYVGFELFAKPIIDSYLQKQMIGLKRAHAVLAVDFPKSNPFDRFIRGHVNNVNHQLEVKPSGKDKSNMVHSLANVNCFIHLLGGTEGYKKGSIVDILLLD</sequence>
<evidence type="ECO:0000313" key="16">
    <source>
        <dbReference type="Proteomes" id="UP000245624"/>
    </source>
</evidence>
<dbReference type="AlphaFoldDB" id="A0A317KZE0"/>
<evidence type="ECO:0000256" key="6">
    <source>
        <dbReference type="ARBA" id="ARBA00021108"/>
    </source>
</evidence>
<dbReference type="Proteomes" id="UP000245624">
    <property type="component" value="Unassembled WGS sequence"/>
</dbReference>
<dbReference type="Gene3D" id="3.40.980.10">
    <property type="entry name" value="MoaB/Mog-like domain"/>
    <property type="match status" value="1"/>
</dbReference>